<comment type="caution">
    <text evidence="2">The sequence shown here is derived from an EMBL/GenBank/DDBJ whole genome shotgun (WGS) entry which is preliminary data.</text>
</comment>
<dbReference type="CDD" id="cd01670">
    <property type="entry name" value="Death"/>
    <property type="match status" value="1"/>
</dbReference>
<dbReference type="Gene3D" id="1.10.533.10">
    <property type="entry name" value="Death Domain, Fas"/>
    <property type="match status" value="1"/>
</dbReference>
<name>A0A2G8KA22_STIJA</name>
<sequence>MAGNDVQDQENTALASESLLQDLAGKLVGWKFLGRQLGLTEANLDDIEQDNRESKEKKYQTLLQWKRTSAQRPTIGCLANALKKVGRADLAVFVMQDGPVETSEDCYEIVQARAPSRDYIHSQNITDMHFLYFPISNFGRTLNSQADTLIAADPATHVSS</sequence>
<organism evidence="2 3">
    <name type="scientific">Stichopus japonicus</name>
    <name type="common">Sea cucumber</name>
    <dbReference type="NCBI Taxonomy" id="307972"/>
    <lineage>
        <taxon>Eukaryota</taxon>
        <taxon>Metazoa</taxon>
        <taxon>Echinodermata</taxon>
        <taxon>Eleutherozoa</taxon>
        <taxon>Echinozoa</taxon>
        <taxon>Holothuroidea</taxon>
        <taxon>Aspidochirotacea</taxon>
        <taxon>Aspidochirotida</taxon>
        <taxon>Stichopodidae</taxon>
        <taxon>Apostichopus</taxon>
    </lineage>
</organism>
<dbReference type="SUPFAM" id="SSF47986">
    <property type="entry name" value="DEATH domain"/>
    <property type="match status" value="1"/>
</dbReference>
<dbReference type="Pfam" id="PF00531">
    <property type="entry name" value="Death"/>
    <property type="match status" value="1"/>
</dbReference>
<gene>
    <name evidence="2" type="ORF">BSL78_18290</name>
</gene>
<dbReference type="GO" id="GO:0007165">
    <property type="term" value="P:signal transduction"/>
    <property type="evidence" value="ECO:0007669"/>
    <property type="project" value="InterPro"/>
</dbReference>
<dbReference type="PROSITE" id="PS50017">
    <property type="entry name" value="DEATH_DOMAIN"/>
    <property type="match status" value="1"/>
</dbReference>
<dbReference type="EMBL" id="MRZV01000749">
    <property type="protein sequence ID" value="PIK44842.1"/>
    <property type="molecule type" value="Genomic_DNA"/>
</dbReference>
<evidence type="ECO:0000259" key="1">
    <source>
        <dbReference type="PROSITE" id="PS50017"/>
    </source>
</evidence>
<feature type="domain" description="Death" evidence="1">
    <location>
        <begin position="30"/>
        <end position="91"/>
    </location>
</feature>
<dbReference type="Proteomes" id="UP000230750">
    <property type="component" value="Unassembled WGS sequence"/>
</dbReference>
<accession>A0A2G8KA22</accession>
<reference evidence="2 3" key="1">
    <citation type="journal article" date="2017" name="PLoS Biol.">
        <title>The sea cucumber genome provides insights into morphological evolution and visceral regeneration.</title>
        <authorList>
            <person name="Zhang X."/>
            <person name="Sun L."/>
            <person name="Yuan J."/>
            <person name="Sun Y."/>
            <person name="Gao Y."/>
            <person name="Zhang L."/>
            <person name="Li S."/>
            <person name="Dai H."/>
            <person name="Hamel J.F."/>
            <person name="Liu C."/>
            <person name="Yu Y."/>
            <person name="Liu S."/>
            <person name="Lin W."/>
            <person name="Guo K."/>
            <person name="Jin S."/>
            <person name="Xu P."/>
            <person name="Storey K.B."/>
            <person name="Huan P."/>
            <person name="Zhang T."/>
            <person name="Zhou Y."/>
            <person name="Zhang J."/>
            <person name="Lin C."/>
            <person name="Li X."/>
            <person name="Xing L."/>
            <person name="Huo D."/>
            <person name="Sun M."/>
            <person name="Wang L."/>
            <person name="Mercier A."/>
            <person name="Li F."/>
            <person name="Yang H."/>
            <person name="Xiang J."/>
        </authorList>
    </citation>
    <scope>NUCLEOTIDE SEQUENCE [LARGE SCALE GENOMIC DNA]</scope>
    <source>
        <strain evidence="2">Shaxun</strain>
        <tissue evidence="2">Muscle</tissue>
    </source>
</reference>
<protein>
    <recommendedName>
        <fullName evidence="1">Death domain-containing protein</fullName>
    </recommendedName>
</protein>
<evidence type="ECO:0000313" key="3">
    <source>
        <dbReference type="Proteomes" id="UP000230750"/>
    </source>
</evidence>
<dbReference type="OrthoDB" id="100767at2759"/>
<keyword evidence="3" id="KW-1185">Reference proteome</keyword>
<dbReference type="InterPro" id="IPR011029">
    <property type="entry name" value="DEATH-like_dom_sf"/>
</dbReference>
<proteinExistence type="predicted"/>
<evidence type="ECO:0000313" key="2">
    <source>
        <dbReference type="EMBL" id="PIK44842.1"/>
    </source>
</evidence>
<dbReference type="AlphaFoldDB" id="A0A2G8KA22"/>
<dbReference type="InterPro" id="IPR000488">
    <property type="entry name" value="Death_dom"/>
</dbReference>
<dbReference type="SMART" id="SM00005">
    <property type="entry name" value="DEATH"/>
    <property type="match status" value="1"/>
</dbReference>